<organism evidence="7 8">
    <name type="scientific">Actinoalloteichus hoggarensis</name>
    <dbReference type="NCBI Taxonomy" id="1470176"/>
    <lineage>
        <taxon>Bacteria</taxon>
        <taxon>Bacillati</taxon>
        <taxon>Actinomycetota</taxon>
        <taxon>Actinomycetes</taxon>
        <taxon>Pseudonocardiales</taxon>
        <taxon>Pseudonocardiaceae</taxon>
        <taxon>Actinoalloteichus</taxon>
    </lineage>
</organism>
<keyword evidence="4" id="KW-1015">Disulfide bond</keyword>
<reference evidence="7 8" key="1">
    <citation type="submission" date="2017-07" db="EMBL/GenBank/DDBJ databases">
        <title>Complete genome sequence of Actinoalloteichus hoggarensis DSM 45943, type strain of Actinoalloteichus hoggarensis.</title>
        <authorList>
            <person name="Ruckert C."/>
            <person name="Nouioui I."/>
            <person name="Willmese J."/>
            <person name="van Wezel G."/>
            <person name="Klenk H.-P."/>
            <person name="Kalinowski J."/>
            <person name="Zotchev S.B."/>
        </authorList>
    </citation>
    <scope>NUCLEOTIDE SEQUENCE [LARGE SCALE GENOMIC DNA]</scope>
    <source>
        <strain evidence="7 8">DSM 45943</strain>
    </source>
</reference>
<dbReference type="Proteomes" id="UP000204221">
    <property type="component" value="Chromosome"/>
</dbReference>
<dbReference type="PANTHER" id="PTHR45663:SF11">
    <property type="entry name" value="GEO12009P1"/>
    <property type="match status" value="1"/>
</dbReference>
<keyword evidence="5" id="KW-0676">Redox-active center</keyword>
<dbReference type="PANTHER" id="PTHR45663">
    <property type="entry name" value="GEO12009P1"/>
    <property type="match status" value="1"/>
</dbReference>
<evidence type="ECO:0000256" key="4">
    <source>
        <dbReference type="ARBA" id="ARBA00023157"/>
    </source>
</evidence>
<gene>
    <name evidence="7" type="primary">trxA1</name>
    <name evidence="7" type="ORF">AHOG_06955</name>
</gene>
<keyword evidence="3" id="KW-0249">Electron transport</keyword>
<dbReference type="Gene3D" id="1.25.40.10">
    <property type="entry name" value="Tetratricopeptide repeat domain"/>
    <property type="match status" value="1"/>
</dbReference>
<dbReference type="InterPro" id="IPR017937">
    <property type="entry name" value="Thioredoxin_CS"/>
</dbReference>
<comment type="similarity">
    <text evidence="1">Belongs to the thioredoxin family.</text>
</comment>
<accession>A0A221VZT9</accession>
<dbReference type="PROSITE" id="PS00194">
    <property type="entry name" value="THIOREDOXIN_1"/>
    <property type="match status" value="1"/>
</dbReference>
<dbReference type="Pfam" id="PF00085">
    <property type="entry name" value="Thioredoxin"/>
    <property type="match status" value="1"/>
</dbReference>
<evidence type="ECO:0000313" key="8">
    <source>
        <dbReference type="Proteomes" id="UP000204221"/>
    </source>
</evidence>
<dbReference type="PROSITE" id="PS51352">
    <property type="entry name" value="THIOREDOXIN_2"/>
    <property type="match status" value="1"/>
</dbReference>
<dbReference type="InterPro" id="IPR011990">
    <property type="entry name" value="TPR-like_helical_dom_sf"/>
</dbReference>
<evidence type="ECO:0000256" key="2">
    <source>
        <dbReference type="ARBA" id="ARBA00022448"/>
    </source>
</evidence>
<keyword evidence="2" id="KW-0813">Transport</keyword>
<evidence type="ECO:0000256" key="3">
    <source>
        <dbReference type="ARBA" id="ARBA00022982"/>
    </source>
</evidence>
<dbReference type="InterPro" id="IPR013766">
    <property type="entry name" value="Thioredoxin_domain"/>
</dbReference>
<dbReference type="GO" id="GO:0005737">
    <property type="term" value="C:cytoplasm"/>
    <property type="evidence" value="ECO:0007669"/>
    <property type="project" value="TreeGrafter"/>
</dbReference>
<dbReference type="CDD" id="cd02956">
    <property type="entry name" value="ybbN"/>
    <property type="match status" value="1"/>
</dbReference>
<evidence type="ECO:0000256" key="6">
    <source>
        <dbReference type="SAM" id="MobiDB-lite"/>
    </source>
</evidence>
<dbReference type="KEGG" id="ahg:AHOG_06955"/>
<sequence length="337" mass="34959">MTRPDPRKSAALSAALSGALDLSALKARAEAARPGARPAGAGSAPTAGAGGAANGAAAPAGGDAATPYVIDVTEADFQAEVVDRSMQVPVIVDLWATWCEPCKQLSPVLEKLAAEGGGTFILAKVDVDANPRIAQVFGVQSVPTVVAIAGGQPVDAFSGVQPEPQLRQWITQLRDALRDKLPGIAAAEAAASDAAQPAEPVEDPRVVEAEAAVERGDYAEAEAAYQRILDQEPANEDAKAALTQVRFLARAENVDPSAVAAADAAPDDIDAQLAAADAEVAVQNAEAAFHRLIETVRRSAGDDRNRVRSHLVELFELFPVGDERVIAARRALANALY</sequence>
<dbReference type="AlphaFoldDB" id="A0A221VZT9"/>
<dbReference type="EMBL" id="CP022521">
    <property type="protein sequence ID" value="ASO19039.1"/>
    <property type="molecule type" value="Genomic_DNA"/>
</dbReference>
<dbReference type="GO" id="GO:0015035">
    <property type="term" value="F:protein-disulfide reductase activity"/>
    <property type="evidence" value="ECO:0007669"/>
    <property type="project" value="UniProtKB-ARBA"/>
</dbReference>
<proteinExistence type="inferred from homology"/>
<protein>
    <submittedName>
        <fullName evidence="7">Thioredoxin</fullName>
    </submittedName>
</protein>
<dbReference type="InterPro" id="IPR036249">
    <property type="entry name" value="Thioredoxin-like_sf"/>
</dbReference>
<name>A0A221VZT9_9PSEU</name>
<dbReference type="SUPFAM" id="SSF52833">
    <property type="entry name" value="Thioredoxin-like"/>
    <property type="match status" value="1"/>
</dbReference>
<dbReference type="Pfam" id="PF14561">
    <property type="entry name" value="TPR_20"/>
    <property type="match status" value="1"/>
</dbReference>
<dbReference type="Gene3D" id="3.40.30.10">
    <property type="entry name" value="Glutaredoxin"/>
    <property type="match status" value="1"/>
</dbReference>
<dbReference type="FunFam" id="3.40.30.10:FF:000001">
    <property type="entry name" value="Thioredoxin"/>
    <property type="match status" value="1"/>
</dbReference>
<evidence type="ECO:0000313" key="7">
    <source>
        <dbReference type="EMBL" id="ASO19039.1"/>
    </source>
</evidence>
<evidence type="ECO:0000256" key="1">
    <source>
        <dbReference type="ARBA" id="ARBA00008987"/>
    </source>
</evidence>
<feature type="compositionally biased region" description="Low complexity" evidence="6">
    <location>
        <begin position="31"/>
        <end position="47"/>
    </location>
</feature>
<evidence type="ECO:0000256" key="5">
    <source>
        <dbReference type="ARBA" id="ARBA00023284"/>
    </source>
</evidence>
<keyword evidence="8" id="KW-1185">Reference proteome</keyword>
<feature type="region of interest" description="Disordered" evidence="6">
    <location>
        <begin position="31"/>
        <end position="57"/>
    </location>
</feature>
<dbReference type="GO" id="GO:0006950">
    <property type="term" value="P:response to stress"/>
    <property type="evidence" value="ECO:0007669"/>
    <property type="project" value="UniProtKB-ARBA"/>
</dbReference>